<evidence type="ECO:0000313" key="2">
    <source>
        <dbReference type="Proteomes" id="UP000271554"/>
    </source>
</evidence>
<gene>
    <name evidence="1" type="ORF">DWB77_00922</name>
</gene>
<dbReference type="Proteomes" id="UP000271554">
    <property type="component" value="Chromosome"/>
</dbReference>
<sequence length="125" mass="13959">MDSLNGVLMKALAIEGATGVAIVDFQQRRVLGALDRGSGLDMDKVAYGDSDVMRAKLYTLELLGYPQDSVEDILITLGAELHIIRPLPRLREGGIFIYLVLERDRTLPLDDIRRQLRALEPLLEL</sequence>
<evidence type="ECO:0008006" key="3">
    <source>
        <dbReference type="Google" id="ProtNLM"/>
    </source>
</evidence>
<dbReference type="EMBL" id="CP032698">
    <property type="protein sequence ID" value="AYG78813.1"/>
    <property type="molecule type" value="Genomic_DNA"/>
</dbReference>
<accession>A0A387H9D5</accession>
<keyword evidence="2" id="KW-1185">Reference proteome</keyword>
<protein>
    <recommendedName>
        <fullName evidence="3">Roadblock/LAMTOR2 domain-containing protein</fullName>
    </recommendedName>
</protein>
<dbReference type="AlphaFoldDB" id="A0A387H9D5"/>
<dbReference type="RefSeq" id="WP_216826829.1">
    <property type="nucleotide sequence ID" value="NZ_CP032698.1"/>
</dbReference>
<name>A0A387H9D5_9ACTN</name>
<evidence type="ECO:0000313" key="1">
    <source>
        <dbReference type="EMBL" id="AYG78813.1"/>
    </source>
</evidence>
<proteinExistence type="predicted"/>
<reference evidence="1 2" key="1">
    <citation type="submission" date="2018-10" db="EMBL/GenBank/DDBJ databases">
        <title>Relationship between Morphology and Antimicrobial Activity in Streptomyces.</title>
        <authorList>
            <person name="Kang H.J."/>
            <person name="Kim S.B."/>
        </authorList>
    </citation>
    <scope>NUCLEOTIDE SEQUENCE [LARGE SCALE GENOMIC DNA]</scope>
    <source>
        <strain evidence="1 2">BH38</strain>
    </source>
</reference>
<organism evidence="1 2">
    <name type="scientific">Streptomyces hundungensis</name>
    <dbReference type="NCBI Taxonomy" id="1077946"/>
    <lineage>
        <taxon>Bacteria</taxon>
        <taxon>Bacillati</taxon>
        <taxon>Actinomycetota</taxon>
        <taxon>Actinomycetes</taxon>
        <taxon>Kitasatosporales</taxon>
        <taxon>Streptomycetaceae</taxon>
        <taxon>Streptomyces</taxon>
    </lineage>
</organism>
<dbReference type="KEGG" id="shun:DWB77_00922"/>